<dbReference type="Gene3D" id="3.40.50.1820">
    <property type="entry name" value="alpha/beta hydrolase"/>
    <property type="match status" value="1"/>
</dbReference>
<dbReference type="SUPFAM" id="SSF53474">
    <property type="entry name" value="alpha/beta-Hydrolases"/>
    <property type="match status" value="1"/>
</dbReference>
<keyword evidence="1" id="KW-0812">Transmembrane</keyword>
<dbReference type="EMBL" id="BMJH01000002">
    <property type="protein sequence ID" value="GGC69603.1"/>
    <property type="molecule type" value="Genomic_DNA"/>
</dbReference>
<feature type="transmembrane region" description="Helical" evidence="1">
    <location>
        <begin position="12"/>
        <end position="34"/>
    </location>
</feature>
<dbReference type="Pfam" id="PF12146">
    <property type="entry name" value="Hydrolase_4"/>
    <property type="match status" value="1"/>
</dbReference>
<evidence type="ECO:0000313" key="4">
    <source>
        <dbReference type="Proteomes" id="UP000641514"/>
    </source>
</evidence>
<dbReference type="AlphaFoldDB" id="A0A916UDC9"/>
<keyword evidence="1" id="KW-1133">Transmembrane helix</keyword>
<dbReference type="PANTHER" id="PTHR12277:SF79">
    <property type="entry name" value="XAA-PRO DIPEPTIDYL-PEPTIDASE-RELATED"/>
    <property type="match status" value="1"/>
</dbReference>
<keyword evidence="4" id="KW-1185">Reference proteome</keyword>
<proteinExistence type="predicted"/>
<keyword evidence="1" id="KW-0472">Membrane</keyword>
<evidence type="ECO:0000259" key="2">
    <source>
        <dbReference type="Pfam" id="PF12146"/>
    </source>
</evidence>
<organism evidence="3 4">
    <name type="scientific">Hoyosella rhizosphaerae</name>
    <dbReference type="NCBI Taxonomy" id="1755582"/>
    <lineage>
        <taxon>Bacteria</taxon>
        <taxon>Bacillati</taxon>
        <taxon>Actinomycetota</taxon>
        <taxon>Actinomycetes</taxon>
        <taxon>Mycobacteriales</taxon>
        <taxon>Hoyosellaceae</taxon>
        <taxon>Hoyosella</taxon>
    </lineage>
</organism>
<evidence type="ECO:0000313" key="3">
    <source>
        <dbReference type="EMBL" id="GGC69603.1"/>
    </source>
</evidence>
<comment type="caution">
    <text evidence="3">The sequence shown here is derived from an EMBL/GenBank/DDBJ whole genome shotgun (WGS) entry which is preliminary data.</text>
</comment>
<dbReference type="InterPro" id="IPR022742">
    <property type="entry name" value="Hydrolase_4"/>
</dbReference>
<accession>A0A916UDC9</accession>
<feature type="domain" description="Serine aminopeptidase S33" evidence="2">
    <location>
        <begin position="79"/>
        <end position="187"/>
    </location>
</feature>
<dbReference type="PANTHER" id="PTHR12277">
    <property type="entry name" value="ALPHA/BETA HYDROLASE DOMAIN-CONTAINING PROTEIN"/>
    <property type="match status" value="1"/>
</dbReference>
<protein>
    <recommendedName>
        <fullName evidence="2">Serine aminopeptidase S33 domain-containing protein</fullName>
    </recommendedName>
</protein>
<sequence length="286" mass="30537">MKGMSRARLVRRTLIVALVVGIAYVTIVAAAWVFQRQLIYLPSSPPTLTAAEAIPGAREVELTTSDGLELSAWFVEPDTQGVVLIAPGNAGNRQHRAALAQELAANGLGVLLMDYRGYGGNPGSPTEFGLAQDARAAVEYLYAEAGVPHDQVVYFGESLGTGVVSELATEYPPAAMVLRSPFTSLADVGQHHYRFLPVRWLLKDRYPVAEHVTHPALESVPITVILGTRDSVVPTHFSRHVAEVAGANVVEIAGANHNDRSLNSGEDVVRAIVQASADVGINATQE</sequence>
<dbReference type="Proteomes" id="UP000641514">
    <property type="component" value="Unassembled WGS sequence"/>
</dbReference>
<name>A0A916UDC9_9ACTN</name>
<reference evidence="3" key="1">
    <citation type="journal article" date="2014" name="Int. J. Syst. Evol. Microbiol.">
        <title>Complete genome sequence of Corynebacterium casei LMG S-19264T (=DSM 44701T), isolated from a smear-ripened cheese.</title>
        <authorList>
            <consortium name="US DOE Joint Genome Institute (JGI-PGF)"/>
            <person name="Walter F."/>
            <person name="Albersmeier A."/>
            <person name="Kalinowski J."/>
            <person name="Ruckert C."/>
        </authorList>
    </citation>
    <scope>NUCLEOTIDE SEQUENCE</scope>
    <source>
        <strain evidence="3">CGMCC 1.15478</strain>
    </source>
</reference>
<dbReference type="InterPro" id="IPR029058">
    <property type="entry name" value="AB_hydrolase_fold"/>
</dbReference>
<evidence type="ECO:0000256" key="1">
    <source>
        <dbReference type="SAM" id="Phobius"/>
    </source>
</evidence>
<reference evidence="3" key="2">
    <citation type="submission" date="2020-09" db="EMBL/GenBank/DDBJ databases">
        <authorList>
            <person name="Sun Q."/>
            <person name="Zhou Y."/>
        </authorList>
    </citation>
    <scope>NUCLEOTIDE SEQUENCE</scope>
    <source>
        <strain evidence="3">CGMCC 1.15478</strain>
    </source>
</reference>
<gene>
    <name evidence="3" type="ORF">GCM10011410_23040</name>
</gene>